<feature type="domain" description="Glutamate synthase central-N" evidence="5">
    <location>
        <begin position="443"/>
        <end position="506"/>
    </location>
</feature>
<dbReference type="Pfam" id="PF04898">
    <property type="entry name" value="Glu_syn_central"/>
    <property type="match status" value="1"/>
</dbReference>
<dbReference type="InterPro" id="IPR006982">
    <property type="entry name" value="Glu_synth_centr_N"/>
</dbReference>
<evidence type="ECO:0000259" key="4">
    <source>
        <dbReference type="Pfam" id="PF01645"/>
    </source>
</evidence>
<evidence type="ECO:0000313" key="9">
    <source>
        <dbReference type="Proteomes" id="UP001060771"/>
    </source>
</evidence>
<dbReference type="CDD" id="cd02808">
    <property type="entry name" value="GltS_FMN"/>
    <property type="match status" value="1"/>
</dbReference>
<dbReference type="InterPro" id="IPR002932">
    <property type="entry name" value="Glu_synthdom"/>
</dbReference>
<dbReference type="PIRSF" id="PIRSF006429">
    <property type="entry name" value="GOGAT_lg_2"/>
    <property type="match status" value="1"/>
</dbReference>
<dbReference type="SUPFAM" id="SSF51395">
    <property type="entry name" value="FMN-linked oxidoreductases"/>
    <property type="match status" value="2"/>
</dbReference>
<evidence type="ECO:0000313" key="7">
    <source>
        <dbReference type="EMBL" id="GGI83101.1"/>
    </source>
</evidence>
<dbReference type="InterPro" id="IPR043578">
    <property type="entry name" value="GltB_archl_type"/>
</dbReference>
<keyword evidence="2 3" id="KW-0560">Oxidoreductase</keyword>
<dbReference type="EMBL" id="AP026830">
    <property type="protein sequence ID" value="BDR92532.1"/>
    <property type="molecule type" value="Genomic_DNA"/>
</dbReference>
<dbReference type="InterPro" id="IPR024188">
    <property type="entry name" value="GltB"/>
</dbReference>
<evidence type="ECO:0000256" key="1">
    <source>
        <dbReference type="ARBA" id="ARBA00009716"/>
    </source>
</evidence>
<dbReference type="PIRSF" id="PIRSF500061">
    <property type="entry name" value="GOGAT_lg2_archl"/>
    <property type="match status" value="1"/>
</dbReference>
<dbReference type="RefSeq" id="WP_188603786.1">
    <property type="nucleotide sequence ID" value="NZ_AP026830.1"/>
</dbReference>
<sequence>MKYIINTMPRRVIRDFISSTNKDPTRDFWYSDIINEIREMAKSGRPIRIFRVGVRRYRILDNLGLGHDEVKLTGREKGRASLTSFIGNIEVSAPIYLADMSFGALAGTPNIVEAELADELMLISGTGEGGLHPEVARHRRIFVQWASARFGVDISTLMAGMGVVIKIGQGAKPGIGGHLPSSKVTQVISSVRRIPVGVDALSPAPHHDIYSIEDLKQRIDALKEATGKPIFVKVAATNYVPYIVTGIVRMGVDGVIIDGHGAGTGATPLVVRDNIGIPIELAIASADRMLRDEGLRDRVTLIAAGRISSADDAAKLMALGADAVSLGTALLISMGCAMARTCHRGNCPAGITSKITEDSVIVDHDFALRSARNYLMAFMEELRLILDYLGIDDVRRLVGRRDLLRGFCLDEVIAKILGVKDESCSGDHGGPVDGGSVWTPDYSIYATQLVRTGDVVIVSMGSTGPPEVEPPKRLIDWLRFDGAQVTKPAIDPYREDIDTSATLARGKLWLSMPVIIKPPRTWGKELIGISKFIARANSTMIDLSDADIIDSKHLMRVMWNNRVTGLGALVTTYSRLPEPVIDVPTYIRITNVEHINDALNTLVSNNDRINGLIIDINESDYPEMYLVKLDIELRKRGIREFTDLIIHMPSIRSSGDIIKLVALGADAVIVSGLVERALHGYTSIEDFRLRLMRLLVGIKREIAQLLGAAGIYSLQSIVGNRELLRSLSGRVRDVFMVKVAGEDVLYR</sequence>
<comment type="cofactor">
    <cofactor evidence="3">
        <name>FMN</name>
        <dbReference type="ChEBI" id="CHEBI:58210"/>
    </cofactor>
</comment>
<dbReference type="AlphaFoldDB" id="A0A830EJJ4"/>
<evidence type="ECO:0000313" key="8">
    <source>
        <dbReference type="Proteomes" id="UP000657075"/>
    </source>
</evidence>
<dbReference type="EC" id="1.4.1.13" evidence="3"/>
<dbReference type="PANTHER" id="PTHR43819">
    <property type="entry name" value="ARCHAEAL-TYPE GLUTAMATE SYNTHASE [NADPH]"/>
    <property type="match status" value="1"/>
</dbReference>
<keyword evidence="3" id="KW-0288">FMN</keyword>
<dbReference type="GO" id="GO:0004355">
    <property type="term" value="F:glutamate synthase (NADPH) activity"/>
    <property type="evidence" value="ECO:0007669"/>
    <property type="project" value="UniProtKB-EC"/>
</dbReference>
<keyword evidence="3" id="KW-0285">Flavoprotein</keyword>
<reference evidence="9" key="3">
    <citation type="submission" date="2022-09" db="EMBL/GenBank/DDBJ databases">
        <title>Complete genome sequence of Vulcanisaeta souniana.</title>
        <authorList>
            <person name="Kato S."/>
            <person name="Itoh T."/>
            <person name="Ohkuma M."/>
        </authorList>
    </citation>
    <scope>NUCLEOTIDE SEQUENCE [LARGE SCALE GENOMIC DNA]</scope>
    <source>
        <strain evidence="9">JCM 11219</strain>
    </source>
</reference>
<keyword evidence="9" id="KW-1185">Reference proteome</keyword>
<evidence type="ECO:0000256" key="3">
    <source>
        <dbReference type="PIRNR" id="PIRNR006429"/>
    </source>
</evidence>
<dbReference type="Proteomes" id="UP001060771">
    <property type="component" value="Chromosome"/>
</dbReference>
<dbReference type="EMBL" id="BMNM01000009">
    <property type="protein sequence ID" value="GGI83101.1"/>
    <property type="molecule type" value="Genomic_DNA"/>
</dbReference>
<keyword evidence="3" id="KW-0028">Amino-acid biosynthesis</keyword>
<dbReference type="InterPro" id="IPR013785">
    <property type="entry name" value="Aldolase_TIM"/>
</dbReference>
<dbReference type="PANTHER" id="PTHR43819:SF1">
    <property type="entry name" value="ARCHAEAL-TYPE GLUTAMATE SYNTHASE [NADPH]"/>
    <property type="match status" value="1"/>
</dbReference>
<evidence type="ECO:0000313" key="6">
    <source>
        <dbReference type="EMBL" id="BDR92532.1"/>
    </source>
</evidence>
<dbReference type="SUPFAM" id="SSF51412">
    <property type="entry name" value="Inosine monophosphate dehydrogenase (IMPDH)"/>
    <property type="match status" value="1"/>
</dbReference>
<comment type="similarity">
    <text evidence="1 3">Belongs to the glutamate synthase family.</text>
</comment>
<evidence type="ECO:0000256" key="2">
    <source>
        <dbReference type="ARBA" id="ARBA00023002"/>
    </source>
</evidence>
<accession>A0A830EJJ4</accession>
<reference evidence="7" key="1">
    <citation type="journal article" date="2014" name="Int. J. Syst. Evol. Microbiol.">
        <title>Complete genome sequence of Corynebacterium casei LMG S-19264T (=DSM 44701T), isolated from a smear-ripened cheese.</title>
        <authorList>
            <consortium name="US DOE Joint Genome Institute (JGI-PGF)"/>
            <person name="Walter F."/>
            <person name="Albersmeier A."/>
            <person name="Kalinowski J."/>
            <person name="Ruckert C."/>
        </authorList>
    </citation>
    <scope>NUCLEOTIDE SEQUENCE</scope>
    <source>
        <strain evidence="7">JCM 11219</strain>
    </source>
</reference>
<proteinExistence type="inferred from homology"/>
<dbReference type="Proteomes" id="UP000657075">
    <property type="component" value="Unassembled WGS sequence"/>
</dbReference>
<dbReference type="GeneID" id="76207172"/>
<gene>
    <name evidence="7" type="ORF">GCM10007112_19890</name>
    <name evidence="6" type="ORF">Vsou_16250</name>
</gene>
<name>A0A830EJJ4_9CREN</name>
<organism evidence="7 8">
    <name type="scientific">Vulcanisaeta souniana JCM 11219</name>
    <dbReference type="NCBI Taxonomy" id="1293586"/>
    <lineage>
        <taxon>Archaea</taxon>
        <taxon>Thermoproteota</taxon>
        <taxon>Thermoprotei</taxon>
        <taxon>Thermoproteales</taxon>
        <taxon>Thermoproteaceae</taxon>
        <taxon>Vulcanisaeta</taxon>
    </lineage>
</organism>
<dbReference type="Pfam" id="PF01645">
    <property type="entry name" value="Glu_synthase"/>
    <property type="match status" value="1"/>
</dbReference>
<protein>
    <recommendedName>
        <fullName evidence="3">Archaeal glutamate synthase [NADPH]</fullName>
        <ecNumber evidence="3">1.4.1.13</ecNumber>
    </recommendedName>
</protein>
<dbReference type="OrthoDB" id="2837at2157"/>
<feature type="domain" description="Glutamate synthase" evidence="4">
    <location>
        <begin position="80"/>
        <end position="391"/>
    </location>
</feature>
<keyword evidence="3" id="KW-0521">NADP</keyword>
<comment type="catalytic activity">
    <reaction evidence="3">
        <text>2 L-glutamate + NADP(+) = L-glutamine + 2-oxoglutarate + NADPH + H(+)</text>
        <dbReference type="Rhea" id="RHEA:15501"/>
        <dbReference type="ChEBI" id="CHEBI:15378"/>
        <dbReference type="ChEBI" id="CHEBI:16810"/>
        <dbReference type="ChEBI" id="CHEBI:29985"/>
        <dbReference type="ChEBI" id="CHEBI:57783"/>
        <dbReference type="ChEBI" id="CHEBI:58349"/>
        <dbReference type="ChEBI" id="CHEBI:58359"/>
        <dbReference type="EC" id="1.4.1.13"/>
    </reaction>
</comment>
<reference evidence="6" key="4">
    <citation type="journal article" date="2023" name="Microbiol. Resour. Announc.">
        <title>Complete Genome Sequence of Vulcanisaeta souniana Strain IC-059, a Hyperthermophilic Archaeon Isolated from Hot Spring Water in Japan.</title>
        <authorList>
            <person name="Kato S."/>
            <person name="Itoh T."/>
            <person name="Wu L."/>
            <person name="Ma J."/>
            <person name="Ohkuma M."/>
        </authorList>
    </citation>
    <scope>NUCLEOTIDE SEQUENCE</scope>
    <source>
        <strain evidence="6">JCM 11219</strain>
    </source>
</reference>
<reference evidence="7" key="2">
    <citation type="submission" date="2020-09" db="EMBL/GenBank/DDBJ databases">
        <authorList>
            <person name="Sun Q."/>
            <person name="Ohkuma M."/>
        </authorList>
    </citation>
    <scope>NUCLEOTIDE SEQUENCE</scope>
    <source>
        <strain evidence="7">JCM 11219</strain>
    </source>
</reference>
<keyword evidence="3" id="KW-0314">Glutamate biosynthesis</keyword>
<dbReference type="GO" id="GO:0006537">
    <property type="term" value="P:glutamate biosynthetic process"/>
    <property type="evidence" value="ECO:0007669"/>
    <property type="project" value="UniProtKB-KW"/>
</dbReference>
<evidence type="ECO:0000259" key="5">
    <source>
        <dbReference type="Pfam" id="PF04898"/>
    </source>
</evidence>
<dbReference type="Gene3D" id="3.20.20.70">
    <property type="entry name" value="Aldolase class I"/>
    <property type="match status" value="3"/>
</dbReference>